<dbReference type="AlphaFoldDB" id="A0A223CXY5"/>
<dbReference type="EMBL" id="CP022657">
    <property type="protein sequence ID" value="ASS74017.1"/>
    <property type="molecule type" value="Genomic_DNA"/>
</dbReference>
<dbReference type="SUPFAM" id="SSF53474">
    <property type="entry name" value="alpha/beta-Hydrolases"/>
    <property type="match status" value="1"/>
</dbReference>
<dbReference type="PANTHER" id="PTHR11487:SF0">
    <property type="entry name" value="S-ACYL FATTY ACID SYNTHASE THIOESTERASE, MEDIUM CHAIN"/>
    <property type="match status" value="1"/>
</dbReference>
<comment type="similarity">
    <text evidence="1">Belongs to the thioesterase family.</text>
</comment>
<name>A0A223CXY5_9BACL</name>
<proteinExistence type="inferred from homology"/>
<evidence type="ECO:0000313" key="4">
    <source>
        <dbReference type="Proteomes" id="UP000214688"/>
    </source>
</evidence>
<reference evidence="3 4" key="1">
    <citation type="journal article" date="2015" name="Int. J. Syst. Evol. Microbiol.">
        <title>Tumebacillus algifaecis sp. nov., isolated from decomposing algal scum.</title>
        <authorList>
            <person name="Wu Y.F."/>
            <person name="Zhang B."/>
            <person name="Xing P."/>
            <person name="Wu Q.L."/>
            <person name="Liu S.J."/>
        </authorList>
    </citation>
    <scope>NUCLEOTIDE SEQUENCE [LARGE SCALE GENOMIC DNA]</scope>
    <source>
        <strain evidence="3 4">THMBR28</strain>
    </source>
</reference>
<dbReference type="Proteomes" id="UP000214688">
    <property type="component" value="Chromosome"/>
</dbReference>
<dbReference type="InterPro" id="IPR001031">
    <property type="entry name" value="Thioesterase"/>
</dbReference>
<gene>
    <name evidence="3" type="ORF">CIG75_02820</name>
</gene>
<accession>A0A223CXY5</accession>
<dbReference type="KEGG" id="tab:CIG75_02820"/>
<evidence type="ECO:0000313" key="3">
    <source>
        <dbReference type="EMBL" id="ASS74017.1"/>
    </source>
</evidence>
<dbReference type="GO" id="GO:0008610">
    <property type="term" value="P:lipid biosynthetic process"/>
    <property type="evidence" value="ECO:0007669"/>
    <property type="project" value="TreeGrafter"/>
</dbReference>
<dbReference type="InterPro" id="IPR012223">
    <property type="entry name" value="TEII"/>
</dbReference>
<evidence type="ECO:0000259" key="2">
    <source>
        <dbReference type="Pfam" id="PF00975"/>
    </source>
</evidence>
<dbReference type="InterPro" id="IPR029058">
    <property type="entry name" value="AB_hydrolase_fold"/>
</dbReference>
<sequence>MQKKRLRESHMEPINLFCIPYAGGSASVIYGKWSQKLDPSIQVKPLELAGHGRRMSEPFYPTMQAAVTDVLNTIRPQLTERPYAIYAHSMGTIIAYELVAAIRAAGLPEPSTVFLSGRQPPHHQYENKNMHQMTDDDFLEEIWSMGGTSREVFESKEWRALFLPVLRNDYRIIETYRFQEPVIRTNADLVFFYSDRDHLVSKPGIYEWDRYTTQGIEHHEFPGGHFFLNDAWMEICALINQKLRNG</sequence>
<protein>
    <recommendedName>
        <fullName evidence="2">Thioesterase domain-containing protein</fullName>
    </recommendedName>
</protein>
<dbReference type="PANTHER" id="PTHR11487">
    <property type="entry name" value="THIOESTERASE"/>
    <property type="match status" value="1"/>
</dbReference>
<dbReference type="Pfam" id="PF00975">
    <property type="entry name" value="Thioesterase"/>
    <property type="match status" value="1"/>
</dbReference>
<evidence type="ECO:0000256" key="1">
    <source>
        <dbReference type="ARBA" id="ARBA00007169"/>
    </source>
</evidence>
<keyword evidence="4" id="KW-1185">Reference proteome</keyword>
<organism evidence="3 4">
    <name type="scientific">Tumebacillus algifaecis</name>
    <dbReference type="NCBI Taxonomy" id="1214604"/>
    <lineage>
        <taxon>Bacteria</taxon>
        <taxon>Bacillati</taxon>
        <taxon>Bacillota</taxon>
        <taxon>Bacilli</taxon>
        <taxon>Bacillales</taxon>
        <taxon>Alicyclobacillaceae</taxon>
        <taxon>Tumebacillus</taxon>
    </lineage>
</organism>
<dbReference type="Gene3D" id="3.40.50.1820">
    <property type="entry name" value="alpha/beta hydrolase"/>
    <property type="match status" value="1"/>
</dbReference>
<feature type="domain" description="Thioesterase" evidence="2">
    <location>
        <begin position="16"/>
        <end position="242"/>
    </location>
</feature>